<feature type="chain" id="PRO_5014624498" description="DUF6993 domain-containing protein" evidence="2">
    <location>
        <begin position="29"/>
        <end position="161"/>
    </location>
</feature>
<feature type="signal peptide" evidence="2">
    <location>
        <begin position="1"/>
        <end position="28"/>
    </location>
</feature>
<keyword evidence="2" id="KW-0732">Signal</keyword>
<dbReference type="AlphaFoldDB" id="A0A2M9D8I1"/>
<dbReference type="PROSITE" id="PS51257">
    <property type="entry name" value="PROKAR_LIPOPROTEIN"/>
    <property type="match status" value="1"/>
</dbReference>
<evidence type="ECO:0000313" key="5">
    <source>
        <dbReference type="Proteomes" id="UP000231742"/>
    </source>
</evidence>
<sequence>MRVRPTGRLGAALALTIAAVIALSGCVAQEPEPTATPTAEASNTPEPDATPTGPILRPGEAAAGNRQFFDMLNNESFDANGRGDGRSIVDKLVENGFEKQDMEVTPDATAIGLAADSIVVSVRIKGECLIGQFTADNYSSSIEPLLGTGSCLVGKTRPIDW</sequence>
<proteinExistence type="predicted"/>
<evidence type="ECO:0000256" key="2">
    <source>
        <dbReference type="SAM" id="SignalP"/>
    </source>
</evidence>
<gene>
    <name evidence="4" type="ORF">CLV85_1222</name>
</gene>
<dbReference type="RefSeq" id="WP_100388666.1">
    <property type="nucleotide sequence ID" value="NZ_BMZU01000001.1"/>
</dbReference>
<reference evidence="4 5" key="1">
    <citation type="submission" date="2017-11" db="EMBL/GenBank/DDBJ databases">
        <title>Genomic Encyclopedia of Archaeal and Bacterial Type Strains, Phase II (KMG-II): From Individual Species to Whole Genera.</title>
        <authorList>
            <person name="Goeker M."/>
        </authorList>
    </citation>
    <scope>NUCLEOTIDE SEQUENCE [LARGE SCALE GENOMIC DNA]</scope>
    <source>
        <strain evidence="4 5">DSM 16400</strain>
    </source>
</reference>
<accession>A0A2M9D8I1</accession>
<keyword evidence="5" id="KW-1185">Reference proteome</keyword>
<feature type="compositionally biased region" description="Low complexity" evidence="1">
    <location>
        <begin position="31"/>
        <end position="47"/>
    </location>
</feature>
<comment type="caution">
    <text evidence="4">The sequence shown here is derived from an EMBL/GenBank/DDBJ whole genome shotgun (WGS) entry which is preliminary data.</text>
</comment>
<dbReference type="EMBL" id="PGFH01000001">
    <property type="protein sequence ID" value="PJJ82034.1"/>
    <property type="molecule type" value="Genomic_DNA"/>
</dbReference>
<feature type="region of interest" description="Disordered" evidence="1">
    <location>
        <begin position="31"/>
        <end position="60"/>
    </location>
</feature>
<dbReference type="OrthoDB" id="5125712at2"/>
<evidence type="ECO:0000313" key="4">
    <source>
        <dbReference type="EMBL" id="PJJ82034.1"/>
    </source>
</evidence>
<dbReference type="Proteomes" id="UP000231742">
    <property type="component" value="Unassembled WGS sequence"/>
</dbReference>
<organism evidence="4 5">
    <name type="scientific">Salinibacterium amurskyense</name>
    <dbReference type="NCBI Taxonomy" id="205941"/>
    <lineage>
        <taxon>Bacteria</taxon>
        <taxon>Bacillati</taxon>
        <taxon>Actinomycetota</taxon>
        <taxon>Actinomycetes</taxon>
        <taxon>Micrococcales</taxon>
        <taxon>Microbacteriaceae</taxon>
        <taxon>Salinibacterium</taxon>
    </lineage>
</organism>
<name>A0A2M9D8I1_9MICO</name>
<dbReference type="InterPro" id="IPR054262">
    <property type="entry name" value="DUF6993"/>
</dbReference>
<feature type="domain" description="DUF6993" evidence="3">
    <location>
        <begin position="74"/>
        <end position="155"/>
    </location>
</feature>
<evidence type="ECO:0000259" key="3">
    <source>
        <dbReference type="Pfam" id="PF22504"/>
    </source>
</evidence>
<dbReference type="Pfam" id="PF22504">
    <property type="entry name" value="DUF6993"/>
    <property type="match status" value="1"/>
</dbReference>
<protein>
    <recommendedName>
        <fullName evidence="3">DUF6993 domain-containing protein</fullName>
    </recommendedName>
</protein>
<evidence type="ECO:0000256" key="1">
    <source>
        <dbReference type="SAM" id="MobiDB-lite"/>
    </source>
</evidence>